<dbReference type="Pfam" id="PF25801">
    <property type="entry name" value="HEAT_GCN1_C_2"/>
    <property type="match status" value="1"/>
</dbReference>
<dbReference type="InterPro" id="IPR016024">
    <property type="entry name" value="ARM-type_fold"/>
</dbReference>
<accession>A0A183KLP1</accession>
<keyword evidence="2" id="KW-1185">Reference proteome</keyword>
<name>A0A183KLP1_9TREM</name>
<gene>
    <name evidence="1" type="ORF">SCUD_LOCUS15954</name>
</gene>
<sequence>MYSVLSQCDTSLQALRLCLEHSRGRAGLTALNTILHSLIPLMRLPESCGNEIRIETNPHRNNIVDDNEYNSEDDDGEQESVLGSFNQTKQVLISSDQLRIIVSSCIGFIVVAAQATIDNFPQSDNEKIQKKLELIDLFERKLCLSSSTKQDVQWTFNQSQGIALLIPLKHTPKILINSETIQSGFCERLGQFIKQLSIHENSVICQIGYRCIGCFVGYLTENHEVNYNPKLLLELLGKGFEHPVIDVRLLSTVISSHIAWRVKLPIPSWLCTFLIKLLSGIKDKNSAVRLGSETALAVLCRLNAPKNKDQNPNSEYLQACYDLLDNNTRNQLETLIQQRLRKQNWSEVWRQGCPDMDNTI</sequence>
<dbReference type="STRING" id="6186.A0A183KLP1"/>
<evidence type="ECO:0000313" key="3">
    <source>
        <dbReference type="WBParaSite" id="SCUD_0001595901-mRNA-1"/>
    </source>
</evidence>
<evidence type="ECO:0000313" key="2">
    <source>
        <dbReference type="Proteomes" id="UP000279833"/>
    </source>
</evidence>
<proteinExistence type="predicted"/>
<reference evidence="3" key="1">
    <citation type="submission" date="2016-06" db="UniProtKB">
        <authorList>
            <consortium name="WormBaseParasite"/>
        </authorList>
    </citation>
    <scope>IDENTIFICATION</scope>
</reference>
<reference evidence="1 2" key="2">
    <citation type="submission" date="2018-11" db="EMBL/GenBank/DDBJ databases">
        <authorList>
            <consortium name="Pathogen Informatics"/>
        </authorList>
    </citation>
    <scope>NUCLEOTIDE SEQUENCE [LARGE SCALE GENOMIC DNA]</scope>
    <source>
        <strain evidence="1">Dakar</strain>
        <strain evidence="2">Dakar, Senegal</strain>
    </source>
</reference>
<dbReference type="AlphaFoldDB" id="A0A183KLP1"/>
<organism evidence="3">
    <name type="scientific">Schistosoma curassoni</name>
    <dbReference type="NCBI Taxonomy" id="6186"/>
    <lineage>
        <taxon>Eukaryota</taxon>
        <taxon>Metazoa</taxon>
        <taxon>Spiralia</taxon>
        <taxon>Lophotrochozoa</taxon>
        <taxon>Platyhelminthes</taxon>
        <taxon>Trematoda</taxon>
        <taxon>Digenea</taxon>
        <taxon>Strigeidida</taxon>
        <taxon>Schistosomatoidea</taxon>
        <taxon>Schistosomatidae</taxon>
        <taxon>Schistosoma</taxon>
    </lineage>
</organism>
<dbReference type="SUPFAM" id="SSF48371">
    <property type="entry name" value="ARM repeat"/>
    <property type="match status" value="1"/>
</dbReference>
<dbReference type="Proteomes" id="UP000279833">
    <property type="component" value="Unassembled WGS sequence"/>
</dbReference>
<dbReference type="EMBL" id="UZAK01038168">
    <property type="protein sequence ID" value="VDP60551.1"/>
    <property type="molecule type" value="Genomic_DNA"/>
</dbReference>
<protein>
    <submittedName>
        <fullName evidence="3">HEAT repeat-containing protein 6</fullName>
    </submittedName>
</protein>
<dbReference type="Gene3D" id="1.25.10.10">
    <property type="entry name" value="Leucine-rich Repeat Variant"/>
    <property type="match status" value="1"/>
</dbReference>
<evidence type="ECO:0000313" key="1">
    <source>
        <dbReference type="EMBL" id="VDP60551.1"/>
    </source>
</evidence>
<dbReference type="InterPro" id="IPR011989">
    <property type="entry name" value="ARM-like"/>
</dbReference>
<dbReference type="WBParaSite" id="SCUD_0001595901-mRNA-1">
    <property type="protein sequence ID" value="SCUD_0001595901-mRNA-1"/>
    <property type="gene ID" value="SCUD_0001595901"/>
</dbReference>